<gene>
    <name evidence="3" type="primary">LOC136082785</name>
</gene>
<keyword evidence="1" id="KW-1133">Transmembrane helix</keyword>
<organism evidence="2 3">
    <name type="scientific">Hydra vulgaris</name>
    <name type="common">Hydra</name>
    <name type="synonym">Hydra attenuata</name>
    <dbReference type="NCBI Taxonomy" id="6087"/>
    <lineage>
        <taxon>Eukaryota</taxon>
        <taxon>Metazoa</taxon>
        <taxon>Cnidaria</taxon>
        <taxon>Hydrozoa</taxon>
        <taxon>Hydroidolina</taxon>
        <taxon>Anthoathecata</taxon>
        <taxon>Aplanulata</taxon>
        <taxon>Hydridae</taxon>
        <taxon>Hydra</taxon>
    </lineage>
</organism>
<dbReference type="Gene3D" id="3.90.190.10">
    <property type="entry name" value="Protein tyrosine phosphatase superfamily"/>
    <property type="match status" value="1"/>
</dbReference>
<sequence>MAYLCLAPTDVPVPYLNTSVRDSNIIPLQIYPASNIHGLIDHYELFVIDIKISSVLSSSINSANFACAKDHRYRRYINNNTENFIKQDIHVAALFNEDELPKLFKLGDGLKDNRKLIGGHYYSTFLHAYVKSKCEQYWPDHGSEIYGTIIVELKSELKLCNDCIRTFEFLPPSMGKLGLLNIINIYSGQILECPPALVQSLHLLDEFILLNLLVVVQLLFIVVQVLVVVLVILLLMQCWNV</sequence>
<dbReference type="SUPFAM" id="SSF52799">
    <property type="entry name" value="(Phosphotyrosine protein) phosphatases II"/>
    <property type="match status" value="1"/>
</dbReference>
<protein>
    <submittedName>
        <fullName evidence="3">Uncharacterized protein LOC136082785</fullName>
    </submittedName>
</protein>
<dbReference type="InterPro" id="IPR029021">
    <property type="entry name" value="Prot-tyrosine_phosphatase-like"/>
</dbReference>
<dbReference type="RefSeq" id="XP_065658281.1">
    <property type="nucleotide sequence ID" value="XM_065802209.1"/>
</dbReference>
<feature type="transmembrane region" description="Helical" evidence="1">
    <location>
        <begin position="207"/>
        <end position="235"/>
    </location>
</feature>
<evidence type="ECO:0000256" key="1">
    <source>
        <dbReference type="SAM" id="Phobius"/>
    </source>
</evidence>
<keyword evidence="1" id="KW-0472">Membrane</keyword>
<accession>A0ABM4C9D8</accession>
<keyword evidence="1" id="KW-0812">Transmembrane</keyword>
<reference evidence="3" key="1">
    <citation type="submission" date="2025-08" db="UniProtKB">
        <authorList>
            <consortium name="RefSeq"/>
        </authorList>
    </citation>
    <scope>IDENTIFICATION</scope>
</reference>
<dbReference type="GeneID" id="136082785"/>
<proteinExistence type="predicted"/>
<keyword evidence="2" id="KW-1185">Reference proteome</keyword>
<evidence type="ECO:0000313" key="3">
    <source>
        <dbReference type="RefSeq" id="XP_065658281.1"/>
    </source>
</evidence>
<evidence type="ECO:0000313" key="2">
    <source>
        <dbReference type="Proteomes" id="UP001652625"/>
    </source>
</evidence>
<name>A0ABM4C9D8_HYDVU</name>
<dbReference type="Proteomes" id="UP001652625">
    <property type="component" value="Chromosome 07"/>
</dbReference>